<evidence type="ECO:0000313" key="2">
    <source>
        <dbReference type="Proteomes" id="UP001143545"/>
    </source>
</evidence>
<organism evidence="1 2">
    <name type="scientific">Neptunitalea chrysea</name>
    <dbReference type="NCBI Taxonomy" id="1647581"/>
    <lineage>
        <taxon>Bacteria</taxon>
        <taxon>Pseudomonadati</taxon>
        <taxon>Bacteroidota</taxon>
        <taxon>Flavobacteriia</taxon>
        <taxon>Flavobacteriales</taxon>
        <taxon>Flavobacteriaceae</taxon>
        <taxon>Neptunitalea</taxon>
    </lineage>
</organism>
<dbReference type="InterPro" id="IPR021272">
    <property type="entry name" value="DUF2851"/>
</dbReference>
<dbReference type="EMBL" id="BRVP01000006">
    <property type="protein sequence ID" value="GLB52132.1"/>
    <property type="molecule type" value="Genomic_DNA"/>
</dbReference>
<name>A0A9W6EV58_9FLAO</name>
<evidence type="ECO:0000313" key="1">
    <source>
        <dbReference type="EMBL" id="GLB52132.1"/>
    </source>
</evidence>
<evidence type="ECO:0008006" key="3">
    <source>
        <dbReference type="Google" id="ProtNLM"/>
    </source>
</evidence>
<reference evidence="1" key="1">
    <citation type="submission" date="2022-07" db="EMBL/GenBank/DDBJ databases">
        <title>Taxonomy of Novel Oxalotrophic and Methylotrophic Bacteria.</title>
        <authorList>
            <person name="Sahin N."/>
            <person name="Tani A."/>
        </authorList>
    </citation>
    <scope>NUCLEOTIDE SEQUENCE</scope>
    <source>
        <strain evidence="1">AM327</strain>
    </source>
</reference>
<protein>
    <recommendedName>
        <fullName evidence="3">DUF2851 family protein</fullName>
    </recommendedName>
</protein>
<dbReference type="Proteomes" id="UP001143545">
    <property type="component" value="Unassembled WGS sequence"/>
</dbReference>
<dbReference type="AlphaFoldDB" id="A0A9W6EV58"/>
<sequence length="424" mass="49339">MKEDFLHYLWKFKKIDFRNSKTTNGLSIEVKRFGVYNELSGADFFNALVLIDGQYWAGNIEMHLRSSYWFMHGHEKDAAYNNVILHVVWEHDVEVFNSNNQPIPVLELKNVVPASLLNTYLKLVESKHHFINCEHSLSSIDSFVIESWLERLYIDRLREKSMVIQEMLKHSNNNWEAVLFKLLMKNFGGNINGAAFLSIANSCDFSIIRKFMHDRDLFESFLFGQSGLLESEIPSSYEKMLYENYQFLCSKFNLSKLGVLPIQFFKLRPHNFPTIRFSQLAGVYKETSSLFSLLIEANTFKEIKEIIKVKTSGFWEKHYTFNKKSNKVVKCISDSFIHLLIINTIIPLKFCYLNYKSTVDTDPLLKVLYDLPPEKNSIVANFVSCNLKVKNSLHSQALLHLYQNLCSKNKCLQCVLGVKLLKEE</sequence>
<proteinExistence type="predicted"/>
<dbReference type="RefSeq" id="WP_281753235.1">
    <property type="nucleotide sequence ID" value="NZ_BRVP01000006.1"/>
</dbReference>
<comment type="caution">
    <text evidence="1">The sequence shown here is derived from an EMBL/GenBank/DDBJ whole genome shotgun (WGS) entry which is preliminary data.</text>
</comment>
<gene>
    <name evidence="1" type="ORF">NBRC110019_11710</name>
</gene>
<keyword evidence="2" id="KW-1185">Reference proteome</keyword>
<accession>A0A9W6EV58</accession>
<dbReference type="Pfam" id="PF11013">
    <property type="entry name" value="DUF2851"/>
    <property type="match status" value="1"/>
</dbReference>